<dbReference type="EMBL" id="CP045798">
    <property type="protein sequence ID" value="QNB46927.1"/>
    <property type="molecule type" value="Genomic_DNA"/>
</dbReference>
<keyword evidence="1" id="KW-0472">Membrane</keyword>
<dbReference type="InterPro" id="IPR007047">
    <property type="entry name" value="Flp_Fap"/>
</dbReference>
<feature type="transmembrane region" description="Helical" evidence="1">
    <location>
        <begin position="20"/>
        <end position="42"/>
    </location>
</feature>
<name>A0A7G6E4C3_THEFR</name>
<gene>
    <name evidence="2" type="ORF">BR63_11770</name>
</gene>
<sequence>MLAMVKRLLVEEKGQGMAEYGLILALVALVVVAGLSMLGGGLDTLFKDVNSKLGTSTGGGTSP</sequence>
<dbReference type="KEGG" id="tfr:BR63_11770"/>
<keyword evidence="1" id="KW-0812">Transmembrane</keyword>
<dbReference type="Proteomes" id="UP000515847">
    <property type="component" value="Chromosome"/>
</dbReference>
<accession>A0A7G6E4C3</accession>
<keyword evidence="1" id="KW-1133">Transmembrane helix</keyword>
<evidence type="ECO:0000256" key="1">
    <source>
        <dbReference type="SAM" id="Phobius"/>
    </source>
</evidence>
<dbReference type="AlphaFoldDB" id="A0A7G6E4C3"/>
<protein>
    <submittedName>
        <fullName evidence="2">Flp family type IVb pilin</fullName>
    </submittedName>
</protein>
<dbReference type="Pfam" id="PF04964">
    <property type="entry name" value="Flp_Fap"/>
    <property type="match status" value="1"/>
</dbReference>
<evidence type="ECO:0000313" key="3">
    <source>
        <dbReference type="Proteomes" id="UP000515847"/>
    </source>
</evidence>
<organism evidence="2 3">
    <name type="scientific">Thermanaerosceptrum fracticalcis</name>
    <dbReference type="NCBI Taxonomy" id="1712410"/>
    <lineage>
        <taxon>Bacteria</taxon>
        <taxon>Bacillati</taxon>
        <taxon>Bacillota</taxon>
        <taxon>Clostridia</taxon>
        <taxon>Eubacteriales</taxon>
        <taxon>Peptococcaceae</taxon>
        <taxon>Thermanaerosceptrum</taxon>
    </lineage>
</organism>
<evidence type="ECO:0000313" key="2">
    <source>
        <dbReference type="EMBL" id="QNB46927.1"/>
    </source>
</evidence>
<proteinExistence type="predicted"/>
<reference evidence="2 3" key="1">
    <citation type="journal article" date="2019" name="Front. Microbiol.">
        <title>Thermoanaerosceptrum fracticalcis gen. nov. sp. nov., a Novel Fumarate-Fermenting Microorganism From a Deep Fractured Carbonate Aquifer of the US Great Basin.</title>
        <authorList>
            <person name="Hamilton-Brehm S.D."/>
            <person name="Stewart L.E."/>
            <person name="Zavarin M."/>
            <person name="Caldwell M."/>
            <person name="Lawson P.A."/>
            <person name="Onstott T.C."/>
            <person name="Grzymski J."/>
            <person name="Neveux I."/>
            <person name="Lollar B.S."/>
            <person name="Russell C.E."/>
            <person name="Moser D.P."/>
        </authorList>
    </citation>
    <scope>NUCLEOTIDE SEQUENCE [LARGE SCALE GENOMIC DNA]</scope>
    <source>
        <strain evidence="2 3">DRI-13</strain>
    </source>
</reference>
<keyword evidence="3" id="KW-1185">Reference proteome</keyword>
<dbReference type="RefSeq" id="WP_034420368.1">
    <property type="nucleotide sequence ID" value="NZ_CP045798.1"/>
</dbReference>